<sequence>MKPEDVYALTPREFHILIQAQIERNEDEFERKAIEAIMREKAHREKKPKPSDLYKRASTDSPKKKTVEEMAEQAKHTAEWLSQFDIARKEVNE</sequence>
<protein>
    <submittedName>
        <fullName evidence="2">Uncharacterized protein</fullName>
    </submittedName>
</protein>
<gene>
    <name evidence="2" type="ORF">CHCC15381_1893</name>
</gene>
<keyword evidence="3" id="KW-1185">Reference proteome</keyword>
<feature type="region of interest" description="Disordered" evidence="1">
    <location>
        <begin position="40"/>
        <end position="73"/>
    </location>
</feature>
<name>A0ABY3FZG0_9BACI</name>
<evidence type="ECO:0000313" key="3">
    <source>
        <dbReference type="Proteomes" id="UP000429980"/>
    </source>
</evidence>
<dbReference type="Proteomes" id="UP000429980">
    <property type="component" value="Unassembled WGS sequence"/>
</dbReference>
<comment type="caution">
    <text evidence="2">The sequence shown here is derived from an EMBL/GenBank/DDBJ whole genome shotgun (WGS) entry which is preliminary data.</text>
</comment>
<reference evidence="2 3" key="1">
    <citation type="submission" date="2019-06" db="EMBL/GenBank/DDBJ databases">
        <title>Genome sequence analysis of &gt;100 Bacillus licheniformis strains suggests intrinsic resistance to this species.</title>
        <authorList>
            <person name="Wels M."/>
            <person name="Siezen R.J."/>
            <person name="Johansen E."/>
            <person name="Stuer-Lauridsen B."/>
            <person name="Bjerre K."/>
            <person name="Nielsen B.K.K."/>
        </authorList>
    </citation>
    <scope>NUCLEOTIDE SEQUENCE [LARGE SCALE GENOMIC DNA]</scope>
    <source>
        <strain evidence="2 3">BAC-15381</strain>
    </source>
</reference>
<proteinExistence type="predicted"/>
<evidence type="ECO:0000256" key="1">
    <source>
        <dbReference type="SAM" id="MobiDB-lite"/>
    </source>
</evidence>
<organism evidence="2 3">
    <name type="scientific">Bacillus paralicheniformis</name>
    <dbReference type="NCBI Taxonomy" id="1648923"/>
    <lineage>
        <taxon>Bacteria</taxon>
        <taxon>Bacillati</taxon>
        <taxon>Bacillota</taxon>
        <taxon>Bacilli</taxon>
        <taxon>Bacillales</taxon>
        <taxon>Bacillaceae</taxon>
        <taxon>Bacillus</taxon>
    </lineage>
</organism>
<evidence type="ECO:0000313" key="2">
    <source>
        <dbReference type="EMBL" id="TWL42717.1"/>
    </source>
</evidence>
<dbReference type="EMBL" id="NILF01000019">
    <property type="protein sequence ID" value="TWL42717.1"/>
    <property type="molecule type" value="Genomic_DNA"/>
</dbReference>
<accession>A0ABY3FZG0</accession>